<evidence type="ECO:0000313" key="1">
    <source>
        <dbReference type="EMBL" id="URJ50997.1"/>
    </source>
</evidence>
<organism evidence="1 2">
    <name type="scientific">Paenibacillus polymyxa</name>
    <name type="common">Bacillus polymyxa</name>
    <dbReference type="NCBI Taxonomy" id="1406"/>
    <lineage>
        <taxon>Bacteria</taxon>
        <taxon>Bacillati</taxon>
        <taxon>Bacillota</taxon>
        <taxon>Bacilli</taxon>
        <taxon>Bacillales</taxon>
        <taxon>Paenibacillaceae</taxon>
        <taxon>Paenibacillus</taxon>
    </lineage>
</organism>
<protein>
    <submittedName>
        <fullName evidence="1">Uncharacterized protein</fullName>
    </submittedName>
</protein>
<proteinExistence type="predicted"/>
<sequence>MEVIDNYLQNVLFPRFEQYEMNKDIIERVGLDIKTRLLSLFNNWNNCDNRRALLVTSVEEAHYYQPPEDIEIRCLVVLTIRNSLIEDLASTNEAAKLMGLQKTIIPERDIRKFTSDAIKYFCCIDISTVSKSVITDNDVYGKLMSSYPLAWGIIKELGKIVFQNKKYSIIDDKTNKSIVKNSKQKSDNLLRIDQYFKENTVVLSGMDPNIDPYLSNVLKAISEGYPIFFTDSFKTITRNPEKLLKIIDYVLANNASIVTCNFYISRDYVSARSELQRPMHSESETIEKLKNKNGLSKTHLKALNYIINNIN</sequence>
<dbReference type="RefSeq" id="WP_061829665.1">
    <property type="nucleotide sequence ID" value="NZ_CP097770.1"/>
</dbReference>
<dbReference type="AlphaFoldDB" id="A0AAE9L8J2"/>
<reference evidence="1" key="1">
    <citation type="submission" date="2022-11" db="EMBL/GenBank/DDBJ databases">
        <authorList>
            <person name="Vasilchenko N.G."/>
            <person name="Prazdnova E.V."/>
            <person name="Gorovtsov A.V."/>
            <person name="Chistyakov V.A."/>
            <person name="Pak M.L."/>
        </authorList>
    </citation>
    <scope>NUCLEOTIDE SEQUENCE</scope>
    <source>
        <strain evidence="1">R 4.5</strain>
    </source>
</reference>
<gene>
    <name evidence="1" type="ORF">MF626_000386</name>
</gene>
<accession>A0AAE9L8J2</accession>
<name>A0AAE9L8J2_PAEPO</name>
<dbReference type="Proteomes" id="UP001055784">
    <property type="component" value="Chromosome"/>
</dbReference>
<evidence type="ECO:0000313" key="2">
    <source>
        <dbReference type="Proteomes" id="UP001055784"/>
    </source>
</evidence>
<dbReference type="EMBL" id="CP097770">
    <property type="protein sequence ID" value="URJ50997.1"/>
    <property type="molecule type" value="Genomic_DNA"/>
</dbReference>